<evidence type="ECO:0000256" key="1">
    <source>
        <dbReference type="SAM" id="Phobius"/>
    </source>
</evidence>
<proteinExistence type="predicted"/>
<keyword evidence="3" id="KW-1185">Reference proteome</keyword>
<comment type="caution">
    <text evidence="2">The sequence shown here is derived from an EMBL/GenBank/DDBJ whole genome shotgun (WGS) entry which is preliminary data.</text>
</comment>
<dbReference type="Pfam" id="PF05656">
    <property type="entry name" value="DUF805"/>
    <property type="match status" value="1"/>
</dbReference>
<reference evidence="2 3" key="1">
    <citation type="submission" date="2019-12" db="EMBL/GenBank/DDBJ databases">
        <title>Litoreibacter badius sp. nov., a novel bacteriochlorophyll a-containing bacterium in the genus Litoreibacter.</title>
        <authorList>
            <person name="Kanamuro M."/>
            <person name="Takabe Y."/>
            <person name="Mori K."/>
            <person name="Takaichi S."/>
            <person name="Hanada S."/>
        </authorList>
    </citation>
    <scope>NUCLEOTIDE SEQUENCE [LARGE SCALE GENOMIC DNA]</scope>
    <source>
        <strain evidence="2 3">K6</strain>
    </source>
</reference>
<dbReference type="RefSeq" id="WP_159804202.1">
    <property type="nucleotide sequence ID" value="NZ_BLJE01000001.1"/>
</dbReference>
<accession>A0A6N6JDH9</accession>
<keyword evidence="1" id="KW-1133">Transmembrane helix</keyword>
<feature type="transmembrane region" description="Helical" evidence="1">
    <location>
        <begin position="107"/>
        <end position="125"/>
    </location>
</feature>
<dbReference type="GO" id="GO:0016020">
    <property type="term" value="C:membrane"/>
    <property type="evidence" value="ECO:0007669"/>
    <property type="project" value="InterPro"/>
</dbReference>
<keyword evidence="1" id="KW-0812">Transmembrane</keyword>
<dbReference type="EMBL" id="BLJE01000001">
    <property type="protein sequence ID" value="GFE63252.1"/>
    <property type="molecule type" value="Genomic_DNA"/>
</dbReference>
<dbReference type="OrthoDB" id="9812349at2"/>
<dbReference type="InterPro" id="IPR008523">
    <property type="entry name" value="DUF805"/>
</dbReference>
<gene>
    <name evidence="2" type="ORF">KIN_03260</name>
</gene>
<evidence type="ECO:0000313" key="2">
    <source>
        <dbReference type="EMBL" id="GFE63252.1"/>
    </source>
</evidence>
<evidence type="ECO:0008006" key="4">
    <source>
        <dbReference type="Google" id="ProtNLM"/>
    </source>
</evidence>
<feature type="transmembrane region" description="Helical" evidence="1">
    <location>
        <begin position="73"/>
        <end position="95"/>
    </location>
</feature>
<keyword evidence="1" id="KW-0472">Membrane</keyword>
<dbReference type="AlphaFoldDB" id="A0A6N6JDH9"/>
<name>A0A6N6JDH9_9RHOB</name>
<organism evidence="2 3">
    <name type="scientific">Litoreibacter roseus</name>
    <dbReference type="NCBI Taxonomy" id="2601869"/>
    <lineage>
        <taxon>Bacteria</taxon>
        <taxon>Pseudomonadati</taxon>
        <taxon>Pseudomonadota</taxon>
        <taxon>Alphaproteobacteria</taxon>
        <taxon>Rhodobacterales</taxon>
        <taxon>Roseobacteraceae</taxon>
        <taxon>Litoreibacter</taxon>
    </lineage>
</organism>
<protein>
    <recommendedName>
        <fullName evidence="4">DUF805 domain-containing protein</fullName>
    </recommendedName>
</protein>
<dbReference type="Proteomes" id="UP000436822">
    <property type="component" value="Unassembled WGS sequence"/>
</dbReference>
<evidence type="ECO:0000313" key="3">
    <source>
        <dbReference type="Proteomes" id="UP000436822"/>
    </source>
</evidence>
<feature type="transmembrane region" description="Helical" evidence="1">
    <location>
        <begin position="27"/>
        <end position="52"/>
    </location>
</feature>
<sequence>MGPINATKTCLRKYATFSGEASRGEFWWFWAVVSVAMWIALDISPLLGLLVWVASLVPLHAAAVRRMRDQGKWVWWILILSPVLFFFNAVLDTIIADDTYHSDPLVFLFYAILWTIAKLSAFWMLTGPSASDALALSPMEVTP</sequence>